<dbReference type="OrthoDB" id="9929489at2"/>
<evidence type="ECO:0000313" key="1">
    <source>
        <dbReference type="EMBL" id="ACV39742.1"/>
    </source>
</evidence>
<dbReference type="HOGENOM" id="CLU_2035168_0_0_0"/>
<dbReference type="EMBL" id="CP001685">
    <property type="protein sequence ID" value="ACV39742.1"/>
    <property type="molecule type" value="Genomic_DNA"/>
</dbReference>
<dbReference type="RefSeq" id="WP_015770081.1">
    <property type="nucleotide sequence ID" value="NC_013192.1"/>
</dbReference>
<evidence type="ECO:0000313" key="2">
    <source>
        <dbReference type="Proteomes" id="UP000001910"/>
    </source>
</evidence>
<sequence>MKKFKLLVIFLATAVIGLASMSRTYIENNRFLNDSDAKNAIYIDNDWNIIKYKSNASSSEGILEDIKSIRSNLYGEKLYVRDYSMYQRLKAAGAYDVTNSSDEIVREAKSRYGYNIYIVRF</sequence>
<reference evidence="1 2" key="1">
    <citation type="journal article" date="2009" name="Stand. Genomic Sci.">
        <title>Complete genome sequence of Leptotrichia buccalis type strain (C-1013-b).</title>
        <authorList>
            <person name="Ivanova N."/>
            <person name="Gronow S."/>
            <person name="Lapidus A."/>
            <person name="Copeland A."/>
            <person name="Glavina Del Rio T."/>
            <person name="Nolan M."/>
            <person name="Lucas S."/>
            <person name="Chen F."/>
            <person name="Tice H."/>
            <person name="Cheng J.F."/>
            <person name="Saunders E."/>
            <person name="Bruce D."/>
            <person name="Goodwin L."/>
            <person name="Brettin T."/>
            <person name="Detter J.C."/>
            <person name="Han C."/>
            <person name="Pitluck S."/>
            <person name="Mikhailova N."/>
            <person name="Pati A."/>
            <person name="Mavrommatis K."/>
            <person name="Chen A."/>
            <person name="Palaniappan K."/>
            <person name="Land M."/>
            <person name="Hauser L."/>
            <person name="Chang Y.J."/>
            <person name="Jeffries C.D."/>
            <person name="Chain P."/>
            <person name="Rohde C."/>
            <person name="Goker M."/>
            <person name="Bristow J."/>
            <person name="Eisen J.A."/>
            <person name="Markowitz V."/>
            <person name="Hugenholtz P."/>
            <person name="Kyrpides N.C."/>
            <person name="Klenk H.P."/>
        </authorList>
    </citation>
    <scope>NUCLEOTIDE SEQUENCE [LARGE SCALE GENOMIC DNA]</scope>
    <source>
        <strain evidence="2">ATCC 14201 / DSM 1135 / JCM 12969 / NCTC 10249 / C-1013-b</strain>
    </source>
</reference>
<protein>
    <submittedName>
        <fullName evidence="1">Uncharacterized protein</fullName>
    </submittedName>
</protein>
<gene>
    <name evidence="1" type="ordered locus">Lebu_1877</name>
</gene>
<proteinExistence type="predicted"/>
<organism evidence="1 2">
    <name type="scientific">Leptotrichia buccalis (strain ATCC 14201 / DSM 1135 / JCM 12969 / NCTC 10249 / C-1013-b)</name>
    <dbReference type="NCBI Taxonomy" id="523794"/>
    <lineage>
        <taxon>Bacteria</taxon>
        <taxon>Fusobacteriati</taxon>
        <taxon>Fusobacteriota</taxon>
        <taxon>Fusobacteriia</taxon>
        <taxon>Fusobacteriales</taxon>
        <taxon>Leptotrichiaceae</taxon>
        <taxon>Leptotrichia</taxon>
    </lineage>
</organism>
<accession>C7NC61</accession>
<dbReference type="KEGG" id="lba:Lebu_1877"/>
<keyword evidence="2" id="KW-1185">Reference proteome</keyword>
<name>C7NC61_LEPBD</name>
<dbReference type="Proteomes" id="UP000001910">
    <property type="component" value="Chromosome"/>
</dbReference>
<dbReference type="AlphaFoldDB" id="C7NC61"/>